<feature type="transmembrane region" description="Helical" evidence="1">
    <location>
        <begin position="72"/>
        <end position="90"/>
    </location>
</feature>
<protein>
    <submittedName>
        <fullName evidence="2">Uncharacterized protein</fullName>
    </submittedName>
</protein>
<evidence type="ECO:0000313" key="2">
    <source>
        <dbReference type="EMBL" id="VGO20920.1"/>
    </source>
</evidence>
<feature type="transmembrane region" description="Helical" evidence="1">
    <location>
        <begin position="39"/>
        <end position="60"/>
    </location>
</feature>
<name>A0A6C2UL20_9BACT</name>
<reference evidence="2 3" key="1">
    <citation type="submission" date="2019-04" db="EMBL/GenBank/DDBJ databases">
        <authorList>
            <person name="Van Vliet M D."/>
        </authorList>
    </citation>
    <scope>NUCLEOTIDE SEQUENCE [LARGE SCALE GENOMIC DNA]</scope>
    <source>
        <strain evidence="2 3">F21</strain>
    </source>
</reference>
<feature type="transmembrane region" description="Helical" evidence="1">
    <location>
        <begin position="7"/>
        <end position="27"/>
    </location>
</feature>
<keyword evidence="3" id="KW-1185">Reference proteome</keyword>
<sequence length="92" mass="10353">MSQACCVLIIVTSMLYLPILIGLWVFGLRRYIRKKGKTVISAITWGLSIWADWTVAWEIGRQHGKVPASAKAFLLLHLLLFLELVIGVAMEL</sequence>
<organism evidence="2 3">
    <name type="scientific">Pontiella sulfatireligans</name>
    <dbReference type="NCBI Taxonomy" id="2750658"/>
    <lineage>
        <taxon>Bacteria</taxon>
        <taxon>Pseudomonadati</taxon>
        <taxon>Kiritimatiellota</taxon>
        <taxon>Kiritimatiellia</taxon>
        <taxon>Kiritimatiellales</taxon>
        <taxon>Pontiellaceae</taxon>
        <taxon>Pontiella</taxon>
    </lineage>
</organism>
<dbReference type="AlphaFoldDB" id="A0A6C2UL20"/>
<dbReference type="Proteomes" id="UP000346198">
    <property type="component" value="Unassembled WGS sequence"/>
</dbReference>
<evidence type="ECO:0000313" key="3">
    <source>
        <dbReference type="Proteomes" id="UP000346198"/>
    </source>
</evidence>
<dbReference type="RefSeq" id="WP_136062421.1">
    <property type="nucleotide sequence ID" value="NZ_CAAHFH010000002.1"/>
</dbReference>
<keyword evidence="1" id="KW-0472">Membrane</keyword>
<gene>
    <name evidence="2" type="ORF">SCARR_02987</name>
</gene>
<evidence type="ECO:0000256" key="1">
    <source>
        <dbReference type="SAM" id="Phobius"/>
    </source>
</evidence>
<proteinExistence type="predicted"/>
<keyword evidence="1" id="KW-0812">Transmembrane</keyword>
<accession>A0A6C2UL20</accession>
<keyword evidence="1" id="KW-1133">Transmembrane helix</keyword>
<dbReference type="EMBL" id="CAAHFH010000002">
    <property type="protein sequence ID" value="VGO20920.1"/>
    <property type="molecule type" value="Genomic_DNA"/>
</dbReference>